<dbReference type="AlphaFoldDB" id="A0A0D6LIP4"/>
<evidence type="ECO:0000313" key="12">
    <source>
        <dbReference type="EMBL" id="EPB71078.1"/>
    </source>
</evidence>
<dbReference type="GO" id="GO:0005737">
    <property type="term" value="C:cytoplasm"/>
    <property type="evidence" value="ECO:0007669"/>
    <property type="project" value="TreeGrafter"/>
</dbReference>
<feature type="modified residue" description="N6-(pyridoxal phosphate)lysine" evidence="10">
    <location>
        <position position="224"/>
    </location>
</feature>
<keyword evidence="3" id="KW-0127">Catecholamine biosynthesis</keyword>
<comment type="cofactor">
    <cofactor evidence="1 10 11">
        <name>pyridoxal 5'-phosphate</name>
        <dbReference type="ChEBI" id="CHEBI:597326"/>
    </cofactor>
</comment>
<sequence>MADILSGGIAGIGFSWKSGPAMTELEMATLDWLVDVLALPEHFKALKNESNSLFSWMASTELGKTVKGILTKVRQNTIEEEDSGIICPYYHDPAVFEKLVAYCSDQAHSSVEKGAMLCGVKLRKLKTTLDPELKNYNVTKEVLEGAIKEDRARGLIPFILIATMGTTSSCSIDRLDSLGAICEREHIWLHVDAAYAGSFLACPEFRYMSKGMEFADSFNFNAHKALLVNFDCSPMWLKDGTTAAKYFNVDPVYLKHEHQAVASDYRKSDIFPDNKEEFQWLPPEYKPPCYCDCPHTNT</sequence>
<dbReference type="InterPro" id="IPR015421">
    <property type="entry name" value="PyrdxlP-dep_Trfase_major"/>
</dbReference>
<keyword evidence="6 11" id="KW-0456">Lyase</keyword>
<evidence type="ECO:0000256" key="1">
    <source>
        <dbReference type="ARBA" id="ARBA00001933"/>
    </source>
</evidence>
<dbReference type="PANTHER" id="PTHR11999:SF167">
    <property type="entry name" value="AROMATIC-L-AMINO-ACID DECARBOXYLASE"/>
    <property type="match status" value="1"/>
</dbReference>
<evidence type="ECO:0000313" key="13">
    <source>
        <dbReference type="Proteomes" id="UP000054495"/>
    </source>
</evidence>
<evidence type="ECO:0000256" key="5">
    <source>
        <dbReference type="ARBA" id="ARBA00022898"/>
    </source>
</evidence>
<dbReference type="GO" id="GO:0030170">
    <property type="term" value="F:pyridoxal phosphate binding"/>
    <property type="evidence" value="ECO:0007669"/>
    <property type="project" value="InterPro"/>
</dbReference>
<dbReference type="InterPro" id="IPR010977">
    <property type="entry name" value="Aromatic_deC"/>
</dbReference>
<dbReference type="InterPro" id="IPR015424">
    <property type="entry name" value="PyrdxlP-dep_Trfase"/>
</dbReference>
<evidence type="ECO:0000256" key="3">
    <source>
        <dbReference type="ARBA" id="ARBA00022584"/>
    </source>
</evidence>
<dbReference type="GO" id="GO:0019752">
    <property type="term" value="P:carboxylic acid metabolic process"/>
    <property type="evidence" value="ECO:0007669"/>
    <property type="project" value="InterPro"/>
</dbReference>
<dbReference type="GO" id="GO:0042427">
    <property type="term" value="P:serotonin biosynthetic process"/>
    <property type="evidence" value="ECO:0007669"/>
    <property type="project" value="TreeGrafter"/>
</dbReference>
<dbReference type="EC" id="4.1.1.28" evidence="7"/>
<evidence type="ECO:0000256" key="10">
    <source>
        <dbReference type="PIRSR" id="PIRSR602129-50"/>
    </source>
</evidence>
<dbReference type="SUPFAM" id="SSF53383">
    <property type="entry name" value="PLP-dependent transferases"/>
    <property type="match status" value="1"/>
</dbReference>
<accession>A0A0D6LIP4</accession>
<dbReference type="GO" id="GO:0006520">
    <property type="term" value="P:amino acid metabolic process"/>
    <property type="evidence" value="ECO:0007669"/>
    <property type="project" value="InterPro"/>
</dbReference>
<reference evidence="12 13" key="1">
    <citation type="submission" date="2013-05" db="EMBL/GenBank/DDBJ databases">
        <title>Draft genome of the parasitic nematode Anyclostoma ceylanicum.</title>
        <authorList>
            <person name="Mitreva M."/>
        </authorList>
    </citation>
    <scope>NUCLEOTIDE SEQUENCE [LARGE SCALE GENOMIC DNA]</scope>
</reference>
<evidence type="ECO:0000256" key="9">
    <source>
        <dbReference type="ARBA" id="ARBA00041275"/>
    </source>
</evidence>
<dbReference type="Gene3D" id="3.40.640.10">
    <property type="entry name" value="Type I PLP-dependent aspartate aminotransferase-like (Major domain)"/>
    <property type="match status" value="1"/>
</dbReference>
<dbReference type="PRINTS" id="PR00800">
    <property type="entry name" value="YHDCRBOXLASE"/>
</dbReference>
<evidence type="ECO:0000256" key="2">
    <source>
        <dbReference type="ARBA" id="ARBA00011738"/>
    </source>
</evidence>
<dbReference type="PANTHER" id="PTHR11999">
    <property type="entry name" value="GROUP II PYRIDOXAL-5-PHOSPHATE DECARBOXYLASE"/>
    <property type="match status" value="1"/>
</dbReference>
<protein>
    <recommendedName>
        <fullName evidence="8">Aromatic-L-amino-acid decarboxylase</fullName>
        <ecNumber evidence="7">4.1.1.28</ecNumber>
    </recommendedName>
    <alternativeName>
        <fullName evidence="9">DOPA decarboxylase</fullName>
    </alternativeName>
</protein>
<dbReference type="Proteomes" id="UP000054495">
    <property type="component" value="Unassembled WGS sequence"/>
</dbReference>
<gene>
    <name evidence="12" type="ORF">ANCCEY_09827</name>
</gene>
<keyword evidence="13" id="KW-1185">Reference proteome</keyword>
<evidence type="ECO:0000256" key="11">
    <source>
        <dbReference type="RuleBase" id="RU000382"/>
    </source>
</evidence>
<dbReference type="Pfam" id="PF00282">
    <property type="entry name" value="Pyridoxal_deC"/>
    <property type="match status" value="1"/>
</dbReference>
<comment type="similarity">
    <text evidence="11">Belongs to the group II decarboxylase family.</text>
</comment>
<keyword evidence="5 10" id="KW-0663">Pyridoxal phosphate</keyword>
<evidence type="ECO:0000256" key="8">
    <source>
        <dbReference type="ARBA" id="ARBA00040968"/>
    </source>
</evidence>
<keyword evidence="4" id="KW-0210">Decarboxylase</keyword>
<proteinExistence type="inferred from homology"/>
<dbReference type="EMBL" id="KE125138">
    <property type="protein sequence ID" value="EPB71078.1"/>
    <property type="molecule type" value="Genomic_DNA"/>
</dbReference>
<evidence type="ECO:0000256" key="4">
    <source>
        <dbReference type="ARBA" id="ARBA00022793"/>
    </source>
</evidence>
<dbReference type="GO" id="GO:0004058">
    <property type="term" value="F:aromatic-L-amino-acid decarboxylase activity"/>
    <property type="evidence" value="ECO:0007669"/>
    <property type="project" value="UniProtKB-EC"/>
</dbReference>
<dbReference type="GO" id="GO:0042423">
    <property type="term" value="P:catecholamine biosynthetic process"/>
    <property type="evidence" value="ECO:0007669"/>
    <property type="project" value="UniProtKB-KW"/>
</dbReference>
<name>A0A0D6LIP4_9BILA</name>
<organism evidence="12 13">
    <name type="scientific">Ancylostoma ceylanicum</name>
    <dbReference type="NCBI Taxonomy" id="53326"/>
    <lineage>
        <taxon>Eukaryota</taxon>
        <taxon>Metazoa</taxon>
        <taxon>Ecdysozoa</taxon>
        <taxon>Nematoda</taxon>
        <taxon>Chromadorea</taxon>
        <taxon>Rhabditida</taxon>
        <taxon>Rhabditina</taxon>
        <taxon>Rhabditomorpha</taxon>
        <taxon>Strongyloidea</taxon>
        <taxon>Ancylostomatidae</taxon>
        <taxon>Ancylostomatinae</taxon>
        <taxon>Ancylostoma</taxon>
    </lineage>
</organism>
<comment type="subunit">
    <text evidence="2">Homodimer.</text>
</comment>
<dbReference type="InterPro" id="IPR002129">
    <property type="entry name" value="PyrdxlP-dep_de-COase"/>
</dbReference>
<evidence type="ECO:0000256" key="6">
    <source>
        <dbReference type="ARBA" id="ARBA00023239"/>
    </source>
</evidence>
<evidence type="ECO:0000256" key="7">
    <source>
        <dbReference type="ARBA" id="ARBA00038886"/>
    </source>
</evidence>